<evidence type="ECO:0000256" key="1">
    <source>
        <dbReference type="ARBA" id="ARBA00004167"/>
    </source>
</evidence>
<evidence type="ECO:0000313" key="9">
    <source>
        <dbReference type="Proteomes" id="UP000093355"/>
    </source>
</evidence>
<evidence type="ECO:0000256" key="5">
    <source>
        <dbReference type="ARBA" id="ARBA00022989"/>
    </source>
</evidence>
<keyword evidence="6" id="KW-0811">Translocation</keyword>
<evidence type="ECO:0000313" key="8">
    <source>
        <dbReference type="EMBL" id="OCG75555.1"/>
    </source>
</evidence>
<keyword evidence="7" id="KW-0472">Membrane</keyword>
<keyword evidence="9" id="KW-1185">Reference proteome</keyword>
<organism evidence="8 9">
    <name type="scientific">Microbacterium sediminis</name>
    <dbReference type="NCBI Taxonomy" id="904291"/>
    <lineage>
        <taxon>Bacteria</taxon>
        <taxon>Bacillati</taxon>
        <taxon>Actinomycetota</taxon>
        <taxon>Actinomycetes</taxon>
        <taxon>Micrococcales</taxon>
        <taxon>Microbacteriaceae</taxon>
        <taxon>Microbacterium</taxon>
    </lineage>
</organism>
<dbReference type="GO" id="GO:0016020">
    <property type="term" value="C:membrane"/>
    <property type="evidence" value="ECO:0007669"/>
    <property type="project" value="UniProtKB-ARBA"/>
</dbReference>
<evidence type="ECO:0000256" key="6">
    <source>
        <dbReference type="ARBA" id="ARBA00023010"/>
    </source>
</evidence>
<evidence type="ECO:0000256" key="7">
    <source>
        <dbReference type="ARBA" id="ARBA00023136"/>
    </source>
</evidence>
<keyword evidence="4" id="KW-0653">Protein transport</keyword>
<dbReference type="InterPro" id="IPR003369">
    <property type="entry name" value="TatA/B/E"/>
</dbReference>
<evidence type="ECO:0000256" key="2">
    <source>
        <dbReference type="ARBA" id="ARBA00022448"/>
    </source>
</evidence>
<dbReference type="STRING" id="904291.A7J15_00370"/>
<reference evidence="8 9" key="1">
    <citation type="submission" date="2016-05" db="EMBL/GenBank/DDBJ databases">
        <authorList>
            <person name="Lavstsen T."/>
            <person name="Jespersen J.S."/>
        </authorList>
    </citation>
    <scope>NUCLEOTIDE SEQUENCE [LARGE SCALE GENOMIC DNA]</scope>
    <source>
        <strain evidence="8 9">YLB-01</strain>
    </source>
</reference>
<comment type="caution">
    <text evidence="8">The sequence shown here is derived from an EMBL/GenBank/DDBJ whole genome shotgun (WGS) entry which is preliminary data.</text>
</comment>
<gene>
    <name evidence="8" type="ORF">A7J15_00370</name>
</gene>
<evidence type="ECO:0000256" key="4">
    <source>
        <dbReference type="ARBA" id="ARBA00022927"/>
    </source>
</evidence>
<dbReference type="PRINTS" id="PR01506">
    <property type="entry name" value="TATBPROTEIN"/>
</dbReference>
<keyword evidence="3" id="KW-0812">Transmembrane</keyword>
<dbReference type="OrthoDB" id="3267321at2"/>
<dbReference type="RefSeq" id="WP_067022705.1">
    <property type="nucleotide sequence ID" value="NZ_CP038256.1"/>
</dbReference>
<dbReference type="GO" id="GO:0015031">
    <property type="term" value="P:protein transport"/>
    <property type="evidence" value="ECO:0007669"/>
    <property type="project" value="InterPro"/>
</dbReference>
<protein>
    <submittedName>
        <fullName evidence="8">Translocase</fullName>
    </submittedName>
</protein>
<keyword evidence="5" id="KW-1133">Transmembrane helix</keyword>
<keyword evidence="2" id="KW-0813">Transport</keyword>
<dbReference type="Proteomes" id="UP000093355">
    <property type="component" value="Unassembled WGS sequence"/>
</dbReference>
<dbReference type="EMBL" id="LXMD01000012">
    <property type="protein sequence ID" value="OCG75555.1"/>
    <property type="molecule type" value="Genomic_DNA"/>
</dbReference>
<evidence type="ECO:0000256" key="3">
    <source>
        <dbReference type="ARBA" id="ARBA00022692"/>
    </source>
</evidence>
<proteinExistence type="predicted"/>
<sequence length="129" mass="14367">MEFGLSFDKIILIGVVAALLIGPEKLPRYAEMLGAFVRRAREFLQGAQERVKEEMGEDFQDVDWRKLDPRQYDPRRIIREALIEEPTPVVAGATASRAATTRTAVAPVRPAARRTFSAAEPPPFDAEAT</sequence>
<dbReference type="AlphaFoldDB" id="A0A1B9NG25"/>
<accession>A0A1B9NG25</accession>
<comment type="subcellular location">
    <subcellularLocation>
        <location evidence="1">Membrane</location>
        <topology evidence="1">Single-pass membrane protein</topology>
    </subcellularLocation>
</comment>
<dbReference type="Gene3D" id="1.20.5.3310">
    <property type="match status" value="1"/>
</dbReference>
<dbReference type="Pfam" id="PF02416">
    <property type="entry name" value="TatA_B_E"/>
    <property type="match status" value="1"/>
</dbReference>
<name>A0A1B9NG25_9MICO</name>